<gene>
    <name evidence="5" type="ORF">SAMN04488034_102310</name>
</gene>
<dbReference type="InterPro" id="IPR001296">
    <property type="entry name" value="Glyco_trans_1"/>
</dbReference>
<name>A0A1H5LJ84_9FLAO</name>
<organism evidence="5 6">
    <name type="scientific">Salinimicrobium catena</name>
    <dbReference type="NCBI Taxonomy" id="390640"/>
    <lineage>
        <taxon>Bacteria</taxon>
        <taxon>Pseudomonadati</taxon>
        <taxon>Bacteroidota</taxon>
        <taxon>Flavobacteriia</taxon>
        <taxon>Flavobacteriales</taxon>
        <taxon>Flavobacteriaceae</taxon>
        <taxon>Salinimicrobium</taxon>
    </lineage>
</organism>
<evidence type="ECO:0000256" key="1">
    <source>
        <dbReference type="ARBA" id="ARBA00022676"/>
    </source>
</evidence>
<dbReference type="PANTHER" id="PTHR12526:SF629">
    <property type="entry name" value="TEICHURONIC ACID BIOSYNTHESIS GLYCOSYLTRANSFERASE TUAH-RELATED"/>
    <property type="match status" value="1"/>
</dbReference>
<dbReference type="Proteomes" id="UP000199448">
    <property type="component" value="Unassembled WGS sequence"/>
</dbReference>
<dbReference type="SUPFAM" id="SSF53756">
    <property type="entry name" value="UDP-Glycosyltransferase/glycogen phosphorylase"/>
    <property type="match status" value="1"/>
</dbReference>
<dbReference type="AlphaFoldDB" id="A0A1H5LJ84"/>
<keyword evidence="2 5" id="KW-0808">Transferase</keyword>
<evidence type="ECO:0000259" key="3">
    <source>
        <dbReference type="Pfam" id="PF00534"/>
    </source>
</evidence>
<evidence type="ECO:0000259" key="4">
    <source>
        <dbReference type="Pfam" id="PF13439"/>
    </source>
</evidence>
<dbReference type="Pfam" id="PF00534">
    <property type="entry name" value="Glycos_transf_1"/>
    <property type="match status" value="1"/>
</dbReference>
<dbReference type="STRING" id="390640.SAMN04488034_102310"/>
<dbReference type="CDD" id="cd03801">
    <property type="entry name" value="GT4_PimA-like"/>
    <property type="match status" value="1"/>
</dbReference>
<reference evidence="5 6" key="1">
    <citation type="submission" date="2016-10" db="EMBL/GenBank/DDBJ databases">
        <authorList>
            <person name="de Groot N.N."/>
        </authorList>
    </citation>
    <scope>NUCLEOTIDE SEQUENCE [LARGE SCALE GENOMIC DNA]</scope>
    <source>
        <strain evidence="5 6">DSM 23553</strain>
    </source>
</reference>
<dbReference type="Gene3D" id="3.40.50.2000">
    <property type="entry name" value="Glycogen Phosphorylase B"/>
    <property type="match status" value="2"/>
</dbReference>
<dbReference type="Pfam" id="PF13439">
    <property type="entry name" value="Glyco_transf_4"/>
    <property type="match status" value="1"/>
</dbReference>
<protein>
    <submittedName>
        <fullName evidence="5">Glycosyltransferase involved in cell wall bisynthesis</fullName>
    </submittedName>
</protein>
<feature type="domain" description="Glycosyl transferase family 1" evidence="3">
    <location>
        <begin position="211"/>
        <end position="376"/>
    </location>
</feature>
<keyword evidence="1" id="KW-0328">Glycosyltransferase</keyword>
<keyword evidence="6" id="KW-1185">Reference proteome</keyword>
<feature type="domain" description="Glycosyltransferase subfamily 4-like N-terminal" evidence="4">
    <location>
        <begin position="116"/>
        <end position="195"/>
    </location>
</feature>
<dbReference type="InterPro" id="IPR028098">
    <property type="entry name" value="Glyco_trans_4-like_N"/>
</dbReference>
<dbReference type="PANTHER" id="PTHR12526">
    <property type="entry name" value="GLYCOSYLTRANSFERASE"/>
    <property type="match status" value="1"/>
</dbReference>
<evidence type="ECO:0000313" key="6">
    <source>
        <dbReference type="Proteomes" id="UP000199448"/>
    </source>
</evidence>
<proteinExistence type="predicted"/>
<evidence type="ECO:0000256" key="2">
    <source>
        <dbReference type="ARBA" id="ARBA00022679"/>
    </source>
</evidence>
<sequence length="397" mass="45153">MPRSSSSWEGSEALWITAAGWASAAKRKFGNAIVVTSDRIAEPSEVWNYPLNQKSGRQVAKRRYSYFPSFCRTLFNDLVVCKNLMDWKLLKSDLLQGKNPAFVWEKHDLFFGPGKKLSQKLNVPLISYVHAPVVWEASKWGVKRYWWGKWLERLEAQSLRKADLVAVVSEEVKEKVMTMGVAEEKILISPMAVEPQLFSENKQLSQEINEAYKLKDKFVIGWTGSFRKFHGLDHVIKAFKKVSDKHPHTILMLVGDGAERQNSERLVKKLGIHDKVIFTGRLKFLEIPQYISLFDVAVVSARSGEGFHYSPLKLREYMAAGKAVLAPNAGEIPSTFQDEQNVKLFNAGNIESLKNGMLFLIENDDKKQEIAQNGKQKILGSGTWEQELEKAMNFLDI</sequence>
<dbReference type="EMBL" id="FNUG01000002">
    <property type="protein sequence ID" value="SEE77106.1"/>
    <property type="molecule type" value="Genomic_DNA"/>
</dbReference>
<dbReference type="GO" id="GO:0016757">
    <property type="term" value="F:glycosyltransferase activity"/>
    <property type="evidence" value="ECO:0007669"/>
    <property type="project" value="UniProtKB-KW"/>
</dbReference>
<accession>A0A1H5LJ84</accession>
<evidence type="ECO:0000313" key="5">
    <source>
        <dbReference type="EMBL" id="SEE77106.1"/>
    </source>
</evidence>